<feature type="region of interest" description="Disordered" evidence="1">
    <location>
        <begin position="686"/>
        <end position="715"/>
    </location>
</feature>
<gene>
    <name evidence="2" type="ORF">ACHAWU_000331</name>
</gene>
<feature type="region of interest" description="Disordered" evidence="1">
    <location>
        <begin position="1568"/>
        <end position="1604"/>
    </location>
</feature>
<keyword evidence="3" id="KW-1185">Reference proteome</keyword>
<feature type="compositionally biased region" description="Basic and acidic residues" evidence="1">
    <location>
        <begin position="1509"/>
        <end position="1525"/>
    </location>
</feature>
<feature type="region of interest" description="Disordered" evidence="1">
    <location>
        <begin position="1764"/>
        <end position="1786"/>
    </location>
</feature>
<organism evidence="2 3">
    <name type="scientific">Discostella pseudostelligera</name>
    <dbReference type="NCBI Taxonomy" id="259834"/>
    <lineage>
        <taxon>Eukaryota</taxon>
        <taxon>Sar</taxon>
        <taxon>Stramenopiles</taxon>
        <taxon>Ochrophyta</taxon>
        <taxon>Bacillariophyta</taxon>
        <taxon>Coscinodiscophyceae</taxon>
        <taxon>Thalassiosirophycidae</taxon>
        <taxon>Stephanodiscales</taxon>
        <taxon>Stephanodiscaceae</taxon>
        <taxon>Discostella</taxon>
    </lineage>
</organism>
<feature type="region of interest" description="Disordered" evidence="1">
    <location>
        <begin position="1434"/>
        <end position="1458"/>
    </location>
</feature>
<proteinExistence type="predicted"/>
<feature type="compositionally biased region" description="Basic and acidic residues" evidence="1">
    <location>
        <begin position="1441"/>
        <end position="1452"/>
    </location>
</feature>
<sequence length="1865" mass="203092">MAPSTSRTSAAPSSSRRTPRQYQHSRQEYYYDNVDPQQQQQQQQRHRQQGGAQQQQQIRRRSSSTSSLVSRQQSLAKMESKSKNKQQGGGRKSTTGIERSYDSVTKAILTAAASFGASSSTTATSNKTNTKAIASTSNHPPESESSHANKHPTPPPISHSNTNLSSAANTIHTTRESIGASLLYASASMSTDEFEKLRMESRKLREEHDRRISDAGLLFVAKNMNDGDIQNKQGNGECTTSLGGREEVIATGGVRLADTGNGARSAAERFVSAPSSSFEESDARASATGRKSSIGTTSSSGMYSSKLNHHSHHYYGGIHNNVGMVKLTTEGLSKIRDILHIGNTSSNDDAMSFYCSDDKTGKVMRQRISLANNVVVEEADGHLSGGRRAMPQSPSMHHQSHRNHYQRVNHYHDATEDDSNKHGGGVVVPPLRQFADHALPLLEAATKTAVRATMDGVDVAARTVAKVAVQSVEGVGMLAKDLANAKTPARSNVTIANRNVEHVQYVDEMGRYADYVYDPNYKVVRTPPNDDAGNAPAAKTPGVLAGAIAAAKCDLSPSNPNSLEFHEGGIPRVLVVHDDWEERAGFIRSAEEAMLVATTNGGHHGDNEVQYHYALESKANVPRGNRRISNPVDVDEETATINGEEVDMEVMEKLRMASGFAPVQGDTFNGEEESDEDDDAFNQARVHGSRTHEPTACASEQHEAEEHSEYEDPRNASMWVAVPENYMEEDAPDDYLDTTILRARDVLRMGNQDAIAEDDEDEDCFERVMHAEDVKMGELLLEDEEKDGDFSPTSVGSKTFFVGNVQIGFGSDSLSPTSFVGNVHVGFDSDIAPTSNTHQNAKCNNDHRVLVEDAKSWTTDSADRRSNATAGGTRIEDFDVGQKLTTDNAKGDDSLTSLANALAAAVIKDKNRKEEEKEFDAPYSMNSNRQVMFDLKDQRDSKPNSYGENYVSLYLNPSESTDLSHSPPVRIVDGGDVQELRINPSESTDLSLFSNWASDPVKKENESMARTSNGSGNDGGRRQLKGRIILLRIKKKLSKVAKKMLFIKWNKKGCIESTPKSIMVNIPSPAFAYPDPISPSNDSIGASVTSSIMTGVGSTTRMLGAVAPKVGSPTHAQKCLYGAINYGHRSSEESTVDGGDSLPPMPESMTHARNMAVAAGKEDEFSYLAEAMMRGRCIDDEDSLLLYVTPKVDGTGEEVQFIRSMDGTPVPFREIIDHVVESKEADGVATTSEVKPNNLSCLFTNEKGTATAITTTMEIMDAVEVDGQIVLSPHQVNNNVAHVFRRSYPDETNANLLPGSVIDSECDEEDTLCYHDGCTVIHQTSTFGDNTIATDPSAREPKGTTTTPANNTMVIGTPILSPDGLPLTRQAKVNGSFLFSPNNMGRADPSIRAKERACVKDGKVKPSITMLPSAKPTKYAVATGENKLLTIKQRYSNSSTDSKDMANKHTDNKPTLPSVLFDNEVVANKQRVSTDKSNATTTASDHQAEFQVILNEFQDILNTFSSDGSRNEDLTDESSASHRDEMKTPFVETTIKGKYKKTPYPVAEMTSNDDDRRMSSPLVVALNTTSSSSPAGASITSTTSGIDAEGTPRKKSVSAEKKIPKSALKTRKGLVKDRVYDIQHRMMATTSISPTNGAVTDVNGRLKRNHSYRSKNTRRMTNGEGVLAPRKAVLQTTYIRSVPIGIAKSYSRDSREEKESQNDCYGTSYTAKYSMEVSKLNGNSPGSIKMGGCGSSFSDASSYVSETTECDPFNTLLGKMTSSEDEQLSAASVSAEDKENNTVASTSPADRILPFKSTTFVRPTEINQRNEENHRAPLSPVLMPMKARSWRELAVKAAAAEKTKGSNGNSSRFRSEQSWREVSRM</sequence>
<name>A0ABD3MEI9_9STRA</name>
<feature type="compositionally biased region" description="Low complexity" evidence="1">
    <location>
        <begin position="1568"/>
        <end position="1586"/>
    </location>
</feature>
<feature type="compositionally biased region" description="Low complexity" evidence="1">
    <location>
        <begin position="1"/>
        <end position="16"/>
    </location>
</feature>
<dbReference type="Proteomes" id="UP001530293">
    <property type="component" value="Unassembled WGS sequence"/>
</dbReference>
<feature type="compositionally biased region" description="Basic and acidic residues" evidence="1">
    <location>
        <begin position="700"/>
        <end position="714"/>
    </location>
</feature>
<feature type="compositionally biased region" description="Polar residues" evidence="1">
    <location>
        <begin position="289"/>
        <end position="305"/>
    </location>
</feature>
<feature type="compositionally biased region" description="Basic and acidic residues" evidence="1">
    <location>
        <begin position="1853"/>
        <end position="1865"/>
    </location>
</feature>
<feature type="region of interest" description="Disordered" evidence="1">
    <location>
        <begin position="1836"/>
        <end position="1865"/>
    </location>
</feature>
<feature type="region of interest" description="Disordered" evidence="1">
    <location>
        <begin position="1"/>
        <end position="99"/>
    </location>
</feature>
<comment type="caution">
    <text evidence="2">The sequence shown here is derived from an EMBL/GenBank/DDBJ whole genome shotgun (WGS) entry which is preliminary data.</text>
</comment>
<feature type="region of interest" description="Disordered" evidence="1">
    <location>
        <begin position="1331"/>
        <end position="1350"/>
    </location>
</feature>
<feature type="region of interest" description="Disordered" evidence="1">
    <location>
        <begin position="267"/>
        <end position="305"/>
    </location>
</feature>
<dbReference type="EMBL" id="JALLBG020000188">
    <property type="protein sequence ID" value="KAL3760356.1"/>
    <property type="molecule type" value="Genomic_DNA"/>
</dbReference>
<accession>A0ABD3MEI9</accession>
<feature type="region of interest" description="Disordered" evidence="1">
    <location>
        <begin position="1504"/>
        <end position="1525"/>
    </location>
</feature>
<reference evidence="2 3" key="1">
    <citation type="submission" date="2024-10" db="EMBL/GenBank/DDBJ databases">
        <title>Updated reference genomes for cyclostephanoid diatoms.</title>
        <authorList>
            <person name="Roberts W.R."/>
            <person name="Alverson A.J."/>
        </authorList>
    </citation>
    <scope>NUCLEOTIDE SEQUENCE [LARGE SCALE GENOMIC DNA]</scope>
    <source>
        <strain evidence="2 3">AJA232-27</strain>
    </source>
</reference>
<protein>
    <submittedName>
        <fullName evidence="2">Uncharacterized protein</fullName>
    </submittedName>
</protein>
<feature type="compositionally biased region" description="Low complexity" evidence="1">
    <location>
        <begin position="116"/>
        <end position="132"/>
    </location>
</feature>
<feature type="region of interest" description="Disordered" evidence="1">
    <location>
        <begin position="116"/>
        <end position="164"/>
    </location>
</feature>
<evidence type="ECO:0000313" key="2">
    <source>
        <dbReference type="EMBL" id="KAL3760356.1"/>
    </source>
</evidence>
<evidence type="ECO:0000256" key="1">
    <source>
        <dbReference type="SAM" id="MobiDB-lite"/>
    </source>
</evidence>
<feature type="compositionally biased region" description="Low complexity" evidence="1">
    <location>
        <begin position="37"/>
        <end position="74"/>
    </location>
</feature>
<evidence type="ECO:0000313" key="3">
    <source>
        <dbReference type="Proteomes" id="UP001530293"/>
    </source>
</evidence>